<dbReference type="Proteomes" id="UP000051027">
    <property type="component" value="Unassembled WGS sequence"/>
</dbReference>
<evidence type="ECO:0000313" key="5">
    <source>
        <dbReference type="Proteomes" id="UP000051027"/>
    </source>
</evidence>
<keyword evidence="2" id="KW-0560">Oxidoreductase</keyword>
<gene>
    <name evidence="4" type="ORF">ABS10_06275</name>
</gene>
<dbReference type="AlphaFoldDB" id="A0A0R2UA68"/>
<protein>
    <submittedName>
        <fullName evidence="4">Oxidoreductase</fullName>
    </submittedName>
</protein>
<dbReference type="EMBL" id="LICS01000108">
    <property type="protein sequence ID" value="KRO94282.1"/>
    <property type="molecule type" value="Genomic_DNA"/>
</dbReference>
<dbReference type="PROSITE" id="PS00061">
    <property type="entry name" value="ADH_SHORT"/>
    <property type="match status" value="1"/>
</dbReference>
<evidence type="ECO:0000256" key="2">
    <source>
        <dbReference type="ARBA" id="ARBA00023002"/>
    </source>
</evidence>
<dbReference type="SUPFAM" id="SSF51735">
    <property type="entry name" value="NAD(P)-binding Rossmann-fold domains"/>
    <property type="match status" value="1"/>
</dbReference>
<dbReference type="PANTHER" id="PTHR43115:SF4">
    <property type="entry name" value="DEHYDROGENASE_REDUCTASE SDR FAMILY MEMBER 11"/>
    <property type="match status" value="1"/>
</dbReference>
<comment type="caution">
    <text evidence="4">The sequence shown here is derived from an EMBL/GenBank/DDBJ whole genome shotgun (WGS) entry which is preliminary data.</text>
</comment>
<evidence type="ECO:0000256" key="3">
    <source>
        <dbReference type="RuleBase" id="RU000363"/>
    </source>
</evidence>
<dbReference type="FunFam" id="3.40.50.720:FF:000047">
    <property type="entry name" value="NADP-dependent L-serine/L-allo-threonine dehydrogenase"/>
    <property type="match status" value="1"/>
</dbReference>
<sequence>MNDLKDRVIIITGASSGFGREAARMCVGLGAKVVLGARREQNLKELCLELGPDSSTYKVTDVTSKEQMHALAHHGIETFGHIDSLVNNAGIMPLSLLKKGRTDEWDQMIDVNIKGVLYGIDSVYSHMLERESGQIINISSVAGKRVMPGSAVYSGTKYAVRAISEGLRLESAGKIQVTCIYPGAFTTELASTIKDESMMKALMSRGLGAIAQPAERVAEAIVYALQQDPGVSVNEIVIRPTAQEA</sequence>
<accession>A0A0R2UA68</accession>
<organism evidence="4 5">
    <name type="scientific">SAR86 cluster bacterium BACL1 MAG-120820-bin45</name>
    <dbReference type="NCBI Taxonomy" id="1655612"/>
    <lineage>
        <taxon>Bacteria</taxon>
        <taxon>Pseudomonadati</taxon>
        <taxon>Pseudomonadota</taxon>
        <taxon>Gammaproteobacteria</taxon>
        <taxon>SAR86 cluster</taxon>
    </lineage>
</organism>
<dbReference type="PRINTS" id="PR00081">
    <property type="entry name" value="GDHRDH"/>
</dbReference>
<dbReference type="Pfam" id="PF00106">
    <property type="entry name" value="adh_short"/>
    <property type="match status" value="1"/>
</dbReference>
<reference evidence="4 5" key="1">
    <citation type="submission" date="2015-10" db="EMBL/GenBank/DDBJ databases">
        <title>Metagenome-Assembled Genomes uncover a global brackish microbiome.</title>
        <authorList>
            <person name="Hugerth L.W."/>
            <person name="Larsson J."/>
            <person name="Alneberg J."/>
            <person name="Lindh M.V."/>
            <person name="Legrand C."/>
            <person name="Pinhassi J."/>
            <person name="Andersson A.F."/>
        </authorList>
    </citation>
    <scope>NUCLEOTIDE SEQUENCE [LARGE SCALE GENOMIC DNA]</scope>
    <source>
        <strain evidence="4">BACL1 MAG-120820-bin45</strain>
    </source>
</reference>
<proteinExistence type="inferred from homology"/>
<dbReference type="PRINTS" id="PR00080">
    <property type="entry name" value="SDRFAMILY"/>
</dbReference>
<dbReference type="GO" id="GO:0016616">
    <property type="term" value="F:oxidoreductase activity, acting on the CH-OH group of donors, NAD or NADP as acceptor"/>
    <property type="evidence" value="ECO:0007669"/>
    <property type="project" value="UniProtKB-ARBA"/>
</dbReference>
<dbReference type="STRING" id="1655612.ABS10_06275"/>
<name>A0A0R2UA68_9GAMM</name>
<dbReference type="PANTHER" id="PTHR43115">
    <property type="entry name" value="DEHYDROGENASE/REDUCTASE SDR FAMILY MEMBER 11"/>
    <property type="match status" value="1"/>
</dbReference>
<evidence type="ECO:0000256" key="1">
    <source>
        <dbReference type="ARBA" id="ARBA00006484"/>
    </source>
</evidence>
<dbReference type="Gene3D" id="3.40.50.720">
    <property type="entry name" value="NAD(P)-binding Rossmann-like Domain"/>
    <property type="match status" value="1"/>
</dbReference>
<comment type="similarity">
    <text evidence="1 3">Belongs to the short-chain dehydrogenases/reductases (SDR) family.</text>
</comment>
<dbReference type="InterPro" id="IPR036291">
    <property type="entry name" value="NAD(P)-bd_dom_sf"/>
</dbReference>
<evidence type="ECO:0000313" key="4">
    <source>
        <dbReference type="EMBL" id="KRO94282.1"/>
    </source>
</evidence>
<dbReference type="InterPro" id="IPR002347">
    <property type="entry name" value="SDR_fam"/>
</dbReference>
<dbReference type="InterPro" id="IPR020904">
    <property type="entry name" value="Sc_DH/Rdtase_CS"/>
</dbReference>